<name>A0AAV7M6H1_PLEWA</name>
<proteinExistence type="predicted"/>
<gene>
    <name evidence="2" type="ORF">NDU88_004221</name>
</gene>
<evidence type="ECO:0000313" key="3">
    <source>
        <dbReference type="Proteomes" id="UP001066276"/>
    </source>
</evidence>
<evidence type="ECO:0000256" key="1">
    <source>
        <dbReference type="SAM" id="MobiDB-lite"/>
    </source>
</evidence>
<sequence>MRPTRTSSLLVLTLPLRTRKSSAYSPIQEGHGGHGGKTDVQKPWSRVFKGARLSRERRGERVQEKTEWRGECAQEKTER</sequence>
<feature type="region of interest" description="Disordered" evidence="1">
    <location>
        <begin position="23"/>
        <end position="79"/>
    </location>
</feature>
<feature type="compositionally biased region" description="Basic and acidic residues" evidence="1">
    <location>
        <begin position="53"/>
        <end position="79"/>
    </location>
</feature>
<comment type="caution">
    <text evidence="2">The sequence shown here is derived from an EMBL/GenBank/DDBJ whole genome shotgun (WGS) entry which is preliminary data.</text>
</comment>
<evidence type="ECO:0000313" key="2">
    <source>
        <dbReference type="EMBL" id="KAJ1099117.1"/>
    </source>
</evidence>
<dbReference type="AlphaFoldDB" id="A0AAV7M6H1"/>
<dbReference type="EMBL" id="JANPWB010000014">
    <property type="protein sequence ID" value="KAJ1099117.1"/>
    <property type="molecule type" value="Genomic_DNA"/>
</dbReference>
<dbReference type="Proteomes" id="UP001066276">
    <property type="component" value="Chromosome 10"/>
</dbReference>
<organism evidence="2 3">
    <name type="scientific">Pleurodeles waltl</name>
    <name type="common">Iberian ribbed newt</name>
    <dbReference type="NCBI Taxonomy" id="8319"/>
    <lineage>
        <taxon>Eukaryota</taxon>
        <taxon>Metazoa</taxon>
        <taxon>Chordata</taxon>
        <taxon>Craniata</taxon>
        <taxon>Vertebrata</taxon>
        <taxon>Euteleostomi</taxon>
        <taxon>Amphibia</taxon>
        <taxon>Batrachia</taxon>
        <taxon>Caudata</taxon>
        <taxon>Salamandroidea</taxon>
        <taxon>Salamandridae</taxon>
        <taxon>Pleurodelinae</taxon>
        <taxon>Pleurodeles</taxon>
    </lineage>
</organism>
<accession>A0AAV7M6H1</accession>
<keyword evidence="3" id="KW-1185">Reference proteome</keyword>
<protein>
    <recommendedName>
        <fullName evidence="4">Secreted protein</fullName>
    </recommendedName>
</protein>
<evidence type="ECO:0008006" key="4">
    <source>
        <dbReference type="Google" id="ProtNLM"/>
    </source>
</evidence>
<reference evidence="2" key="1">
    <citation type="journal article" date="2022" name="bioRxiv">
        <title>Sequencing and chromosome-scale assembly of the giantPleurodeles waltlgenome.</title>
        <authorList>
            <person name="Brown T."/>
            <person name="Elewa A."/>
            <person name="Iarovenko S."/>
            <person name="Subramanian E."/>
            <person name="Araus A.J."/>
            <person name="Petzold A."/>
            <person name="Susuki M."/>
            <person name="Suzuki K.-i.T."/>
            <person name="Hayashi T."/>
            <person name="Toyoda A."/>
            <person name="Oliveira C."/>
            <person name="Osipova E."/>
            <person name="Leigh N.D."/>
            <person name="Simon A."/>
            <person name="Yun M.H."/>
        </authorList>
    </citation>
    <scope>NUCLEOTIDE SEQUENCE</scope>
    <source>
        <strain evidence="2">20211129_DDA</strain>
        <tissue evidence="2">Liver</tissue>
    </source>
</reference>